<reference evidence="2" key="2">
    <citation type="submission" date="2024-04" db="EMBL/GenBank/DDBJ databases">
        <authorList>
            <person name="Chen Y."/>
            <person name="Shah S."/>
            <person name="Dougan E. K."/>
            <person name="Thang M."/>
            <person name="Chan C."/>
        </authorList>
    </citation>
    <scope>NUCLEOTIDE SEQUENCE [LARGE SCALE GENOMIC DNA]</scope>
</reference>
<organism evidence="1">
    <name type="scientific">Cladocopium goreaui</name>
    <dbReference type="NCBI Taxonomy" id="2562237"/>
    <lineage>
        <taxon>Eukaryota</taxon>
        <taxon>Sar</taxon>
        <taxon>Alveolata</taxon>
        <taxon>Dinophyceae</taxon>
        <taxon>Suessiales</taxon>
        <taxon>Symbiodiniaceae</taxon>
        <taxon>Cladocopium</taxon>
    </lineage>
</organism>
<dbReference type="Proteomes" id="UP001152797">
    <property type="component" value="Unassembled WGS sequence"/>
</dbReference>
<proteinExistence type="predicted"/>
<protein>
    <submittedName>
        <fullName evidence="1">Uncharacterized protein</fullName>
    </submittedName>
</protein>
<accession>A0A9P1DHK4</accession>
<evidence type="ECO:0000313" key="3">
    <source>
        <dbReference type="Proteomes" id="UP001152797"/>
    </source>
</evidence>
<sequence>CRQVWPSEKETIPDEKMVSLMHFWSCIPQMSIHELVHPAKWHDLECFDVTIAAVLDHVIRAHQKKLTVPDTVHDDEIDEVSLDLSDDSPTPWHDHFLATAGRYAGDSMHECVLVFCHEFSDPVRVQVTGGHTVHELLQAQIQLVGDLQIVDVRTPLGKTLPFDAFIEPGQVVCIRCQESSAHSSLPAIRSDAQLPDAADDKVSVLSDRMEVTTPNPIVVSPTVPWTQPVEEQHVIQHETQQSSQ</sequence>
<evidence type="ECO:0000313" key="1">
    <source>
        <dbReference type="EMBL" id="CAI4010298.1"/>
    </source>
</evidence>
<comment type="caution">
    <text evidence="1">The sequence shown here is derived from an EMBL/GenBank/DDBJ whole genome shotgun (WGS) entry which is preliminary data.</text>
</comment>
<dbReference type="EMBL" id="CAMXCT030004768">
    <property type="protein sequence ID" value="CAL4797610.1"/>
    <property type="molecule type" value="Genomic_DNA"/>
</dbReference>
<name>A0A9P1DHK4_9DINO</name>
<dbReference type="EMBL" id="CAMXCT020004768">
    <property type="protein sequence ID" value="CAL1163673.1"/>
    <property type="molecule type" value="Genomic_DNA"/>
</dbReference>
<feature type="non-terminal residue" evidence="1">
    <location>
        <position position="244"/>
    </location>
</feature>
<evidence type="ECO:0000313" key="2">
    <source>
        <dbReference type="EMBL" id="CAL1163673.1"/>
    </source>
</evidence>
<dbReference type="AlphaFoldDB" id="A0A9P1DHK4"/>
<reference evidence="1" key="1">
    <citation type="submission" date="2022-10" db="EMBL/GenBank/DDBJ databases">
        <authorList>
            <person name="Chen Y."/>
            <person name="Dougan E. K."/>
            <person name="Chan C."/>
            <person name="Rhodes N."/>
            <person name="Thang M."/>
        </authorList>
    </citation>
    <scope>NUCLEOTIDE SEQUENCE</scope>
</reference>
<feature type="non-terminal residue" evidence="1">
    <location>
        <position position="1"/>
    </location>
</feature>
<keyword evidence="3" id="KW-1185">Reference proteome</keyword>
<dbReference type="EMBL" id="CAMXCT010004768">
    <property type="protein sequence ID" value="CAI4010298.1"/>
    <property type="molecule type" value="Genomic_DNA"/>
</dbReference>
<gene>
    <name evidence="1" type="ORF">C1SCF055_LOCUS35576</name>
</gene>